<dbReference type="EMBL" id="CP002547">
    <property type="protein sequence ID" value="ADY57054.1"/>
    <property type="molecule type" value="Genomic_DNA"/>
</dbReference>
<organism evidence="2 3">
    <name type="scientific">Syntrophobotulus glycolicus (strain DSM 8271 / FlGlyR)</name>
    <dbReference type="NCBI Taxonomy" id="645991"/>
    <lineage>
        <taxon>Bacteria</taxon>
        <taxon>Bacillati</taxon>
        <taxon>Bacillota</taxon>
        <taxon>Clostridia</taxon>
        <taxon>Eubacteriales</taxon>
        <taxon>Desulfitobacteriaceae</taxon>
        <taxon>Syntrophobotulus</taxon>
    </lineage>
</organism>
<feature type="transmembrane region" description="Helical" evidence="1">
    <location>
        <begin position="12"/>
        <end position="28"/>
    </location>
</feature>
<name>F0SYE2_SYNGF</name>
<keyword evidence="1" id="KW-0472">Membrane</keyword>
<dbReference type="HOGENOM" id="CLU_2072001_0_0_9"/>
<dbReference type="KEGG" id="sgy:Sgly_2783"/>
<dbReference type="Proteomes" id="UP000007488">
    <property type="component" value="Chromosome"/>
</dbReference>
<keyword evidence="1" id="KW-1133">Transmembrane helix</keyword>
<dbReference type="AlphaFoldDB" id="F0SYE2"/>
<evidence type="ECO:0000313" key="2">
    <source>
        <dbReference type="EMBL" id="ADY57054.1"/>
    </source>
</evidence>
<reference evidence="3" key="2">
    <citation type="submission" date="2011-02" db="EMBL/GenBank/DDBJ databases">
        <title>The complete genome of Syntrophobotulus glycolicus DSM 8271.</title>
        <authorList>
            <person name="Lucas S."/>
            <person name="Copeland A."/>
            <person name="Lapidus A."/>
            <person name="Bruce D."/>
            <person name="Goodwin L."/>
            <person name="Pitluck S."/>
            <person name="Kyrpides N."/>
            <person name="Mavromatis K."/>
            <person name="Pagani I."/>
            <person name="Ivanova N."/>
            <person name="Mikhailova N."/>
            <person name="Chertkov O."/>
            <person name="Held B."/>
            <person name="Detter J.C."/>
            <person name="Tapia R."/>
            <person name="Han C."/>
            <person name="Land M."/>
            <person name="Hauser L."/>
            <person name="Markowitz V."/>
            <person name="Cheng J.-F."/>
            <person name="Hugenholtz P."/>
            <person name="Woyke T."/>
            <person name="Wu D."/>
            <person name="Spring S."/>
            <person name="Schroeder M."/>
            <person name="Brambilla E."/>
            <person name="Klenk H.-P."/>
            <person name="Eisen J.A."/>
        </authorList>
    </citation>
    <scope>NUCLEOTIDE SEQUENCE [LARGE SCALE GENOMIC DNA]</scope>
    <source>
        <strain evidence="3">DSM 8271 / FlGlyR</strain>
    </source>
</reference>
<evidence type="ECO:0000313" key="3">
    <source>
        <dbReference type="Proteomes" id="UP000007488"/>
    </source>
</evidence>
<keyword evidence="1" id="KW-0812">Transmembrane</keyword>
<dbReference type="RefSeq" id="WP_013625874.1">
    <property type="nucleotide sequence ID" value="NC_015172.1"/>
</dbReference>
<evidence type="ECO:0000256" key="1">
    <source>
        <dbReference type="SAM" id="Phobius"/>
    </source>
</evidence>
<gene>
    <name evidence="2" type="ordered locus">Sgly_2783</name>
</gene>
<reference evidence="2 3" key="1">
    <citation type="journal article" date="2011" name="Stand. Genomic Sci.">
        <title>Complete genome sequence of Syntrophobotulus glycolicus type strain (FlGlyR).</title>
        <authorList>
            <person name="Han C."/>
            <person name="Mwirichia R."/>
            <person name="Chertkov O."/>
            <person name="Held B."/>
            <person name="Lapidus A."/>
            <person name="Nolan M."/>
            <person name="Lucas S."/>
            <person name="Hammon N."/>
            <person name="Deshpande S."/>
            <person name="Cheng J.F."/>
            <person name="Tapia R."/>
            <person name="Goodwin L."/>
            <person name="Pitluck S."/>
            <person name="Huntemann M."/>
            <person name="Liolios K."/>
            <person name="Ivanova N."/>
            <person name="Pagani I."/>
            <person name="Mavromatis K."/>
            <person name="Ovchinikova G."/>
            <person name="Pati A."/>
            <person name="Chen A."/>
            <person name="Palaniappan K."/>
            <person name="Land M."/>
            <person name="Hauser L."/>
            <person name="Brambilla E.M."/>
            <person name="Rohde M."/>
            <person name="Spring S."/>
            <person name="Sikorski J."/>
            <person name="Goker M."/>
            <person name="Woyke T."/>
            <person name="Bristow J."/>
            <person name="Eisen J.A."/>
            <person name="Markowitz V."/>
            <person name="Hugenholtz P."/>
            <person name="Kyrpides N.C."/>
            <person name="Klenk H.P."/>
            <person name="Detter J.C."/>
        </authorList>
    </citation>
    <scope>NUCLEOTIDE SEQUENCE [LARGE SCALE GENOMIC DNA]</scope>
    <source>
        <strain evidence="3">DSM 8271 / FlGlyR</strain>
    </source>
</reference>
<feature type="transmembrane region" description="Helical" evidence="1">
    <location>
        <begin position="35"/>
        <end position="54"/>
    </location>
</feature>
<accession>F0SYE2</accession>
<protein>
    <submittedName>
        <fullName evidence="2">Uncharacterized protein</fullName>
    </submittedName>
</protein>
<dbReference type="STRING" id="645991.Sgly_2783"/>
<proteinExistence type="predicted"/>
<feature type="transmembrane region" description="Helical" evidence="1">
    <location>
        <begin position="74"/>
        <end position="93"/>
    </location>
</feature>
<keyword evidence="3" id="KW-1185">Reference proteome</keyword>
<sequence length="118" mass="12832">MDSDNLAKIGNVLLWIGDSIILLTFVLTNNNWLKLRAADIKLFAGFIFVASVYLEGEEIASSKGVLPEQYTPKITGVLISQLGAVILICVLYYELKVKSSTGRTPITSPFIGPIGNDD</sequence>